<dbReference type="EMBL" id="NBIV01000190">
    <property type="protein sequence ID" value="PXF41855.1"/>
    <property type="molecule type" value="Genomic_DNA"/>
</dbReference>
<sequence>MMVRIVRRKAPSIPPASVEVTISHFVRINEDACGTARLKPLE</sequence>
<dbReference type="Proteomes" id="UP000247409">
    <property type="component" value="Unassembled WGS sequence"/>
</dbReference>
<evidence type="ECO:0000313" key="1">
    <source>
        <dbReference type="EMBL" id="PXF41855.1"/>
    </source>
</evidence>
<gene>
    <name evidence="1" type="ORF">BWQ96_08434</name>
</gene>
<organism evidence="1 2">
    <name type="scientific">Gracilariopsis chorda</name>
    <dbReference type="NCBI Taxonomy" id="448386"/>
    <lineage>
        <taxon>Eukaryota</taxon>
        <taxon>Rhodophyta</taxon>
        <taxon>Florideophyceae</taxon>
        <taxon>Rhodymeniophycidae</taxon>
        <taxon>Gracilariales</taxon>
        <taxon>Gracilariaceae</taxon>
        <taxon>Gracilariopsis</taxon>
    </lineage>
</organism>
<comment type="caution">
    <text evidence="1">The sequence shown here is derived from an EMBL/GenBank/DDBJ whole genome shotgun (WGS) entry which is preliminary data.</text>
</comment>
<keyword evidence="2" id="KW-1185">Reference proteome</keyword>
<proteinExistence type="predicted"/>
<evidence type="ECO:0000313" key="2">
    <source>
        <dbReference type="Proteomes" id="UP000247409"/>
    </source>
</evidence>
<reference evidence="1 2" key="1">
    <citation type="journal article" date="2018" name="Mol. Biol. Evol.">
        <title>Analysis of the draft genome of the red seaweed Gracilariopsis chorda provides insights into genome size evolution in Rhodophyta.</title>
        <authorList>
            <person name="Lee J."/>
            <person name="Yang E.C."/>
            <person name="Graf L."/>
            <person name="Yang J.H."/>
            <person name="Qiu H."/>
            <person name="Zel Zion U."/>
            <person name="Chan C.X."/>
            <person name="Stephens T.G."/>
            <person name="Weber A.P.M."/>
            <person name="Boo G.H."/>
            <person name="Boo S.M."/>
            <person name="Kim K.M."/>
            <person name="Shin Y."/>
            <person name="Jung M."/>
            <person name="Lee S.J."/>
            <person name="Yim H.S."/>
            <person name="Lee J.H."/>
            <person name="Bhattacharya D."/>
            <person name="Yoon H.S."/>
        </authorList>
    </citation>
    <scope>NUCLEOTIDE SEQUENCE [LARGE SCALE GENOMIC DNA]</scope>
    <source>
        <strain evidence="1 2">SKKU-2015</strain>
        <tissue evidence="1">Whole body</tissue>
    </source>
</reference>
<protein>
    <submittedName>
        <fullName evidence="1">Uncharacterized protein</fullName>
    </submittedName>
</protein>
<accession>A0A2V3IIC4</accession>
<dbReference type="AlphaFoldDB" id="A0A2V3IIC4"/>
<name>A0A2V3IIC4_9FLOR</name>